<dbReference type="AlphaFoldDB" id="A0A815H2M9"/>
<keyword evidence="4" id="KW-1185">Reference proteome</keyword>
<dbReference type="Proteomes" id="UP000663877">
    <property type="component" value="Unassembled WGS sequence"/>
</dbReference>
<evidence type="ECO:0000256" key="1">
    <source>
        <dbReference type="SAM" id="MobiDB-lite"/>
    </source>
</evidence>
<proteinExistence type="predicted"/>
<gene>
    <name evidence="2" type="ORF">BJG266_LOCUS34718</name>
    <name evidence="3" type="ORF">QVE165_LOCUS51789</name>
</gene>
<organism evidence="2 5">
    <name type="scientific">Adineta steineri</name>
    <dbReference type="NCBI Taxonomy" id="433720"/>
    <lineage>
        <taxon>Eukaryota</taxon>
        <taxon>Metazoa</taxon>
        <taxon>Spiralia</taxon>
        <taxon>Gnathifera</taxon>
        <taxon>Rotifera</taxon>
        <taxon>Eurotatoria</taxon>
        <taxon>Bdelloidea</taxon>
        <taxon>Adinetida</taxon>
        <taxon>Adinetidae</taxon>
        <taxon>Adineta</taxon>
    </lineage>
</organism>
<feature type="region of interest" description="Disordered" evidence="1">
    <location>
        <begin position="78"/>
        <end position="98"/>
    </location>
</feature>
<accession>A0A815H2M9</accession>
<evidence type="ECO:0000313" key="5">
    <source>
        <dbReference type="Proteomes" id="UP000663877"/>
    </source>
</evidence>
<dbReference type="Proteomes" id="UP000663832">
    <property type="component" value="Unassembled WGS sequence"/>
</dbReference>
<comment type="caution">
    <text evidence="2">The sequence shown here is derived from an EMBL/GenBank/DDBJ whole genome shotgun (WGS) entry which is preliminary data.</text>
</comment>
<dbReference type="EMBL" id="CAJNOM010001152">
    <property type="protein sequence ID" value="CAF1595215.1"/>
    <property type="molecule type" value="Genomic_DNA"/>
</dbReference>
<evidence type="ECO:0000313" key="2">
    <source>
        <dbReference type="EMBL" id="CAF1346623.1"/>
    </source>
</evidence>
<evidence type="ECO:0000313" key="3">
    <source>
        <dbReference type="EMBL" id="CAF1595215.1"/>
    </source>
</evidence>
<evidence type="ECO:0000313" key="4">
    <source>
        <dbReference type="Proteomes" id="UP000663832"/>
    </source>
</evidence>
<reference evidence="2" key="1">
    <citation type="submission" date="2021-02" db="EMBL/GenBank/DDBJ databases">
        <authorList>
            <person name="Nowell W R."/>
        </authorList>
    </citation>
    <scope>NUCLEOTIDE SEQUENCE</scope>
</reference>
<sequence>MQTFIYLTEEVNEHLSEKFSNNFIKAVILGFPLNLKNPTGQRRKRVDEYGCSDNGYCSGSRADCSMKSSIFQTTQEISPTMPINSPDTTTGTASTVVTDPSYTAHSSASISTTTSSTV</sequence>
<dbReference type="EMBL" id="CAJNOI010000796">
    <property type="protein sequence ID" value="CAF1346623.1"/>
    <property type="molecule type" value="Genomic_DNA"/>
</dbReference>
<protein>
    <submittedName>
        <fullName evidence="2">Uncharacterized protein</fullName>
    </submittedName>
</protein>
<feature type="compositionally biased region" description="Low complexity" evidence="1">
    <location>
        <begin position="85"/>
        <end position="98"/>
    </location>
</feature>
<name>A0A815H2M9_9BILA</name>